<organism evidence="1 2">
    <name type="scientific">Reticulomyxa filosa</name>
    <dbReference type="NCBI Taxonomy" id="46433"/>
    <lineage>
        <taxon>Eukaryota</taxon>
        <taxon>Sar</taxon>
        <taxon>Rhizaria</taxon>
        <taxon>Retaria</taxon>
        <taxon>Foraminifera</taxon>
        <taxon>Monothalamids</taxon>
        <taxon>Reticulomyxidae</taxon>
        <taxon>Reticulomyxa</taxon>
    </lineage>
</organism>
<comment type="caution">
    <text evidence="1">The sequence shown here is derived from an EMBL/GenBank/DDBJ whole genome shotgun (WGS) entry which is preliminary data.</text>
</comment>
<evidence type="ECO:0000313" key="1">
    <source>
        <dbReference type="EMBL" id="ETO16804.1"/>
    </source>
</evidence>
<dbReference type="EMBL" id="ASPP01017819">
    <property type="protein sequence ID" value="ETO16804.1"/>
    <property type="molecule type" value="Genomic_DNA"/>
</dbReference>
<proteinExistence type="predicted"/>
<protein>
    <submittedName>
        <fullName evidence="1">Uncharacterized protein</fullName>
    </submittedName>
</protein>
<dbReference type="InterPro" id="IPR027417">
    <property type="entry name" value="P-loop_NTPase"/>
</dbReference>
<keyword evidence="2" id="KW-1185">Reference proteome</keyword>
<sequence length="89" mass="10836">MKTVFVFQFLKVRTRKQKKKGKSTLLEKLASAGYFVIPEPVEEIWGRYLPKLYEDLQRWCVNDYKFDKNILKNKLKCEKSDNEKRRKIY</sequence>
<evidence type="ECO:0000313" key="2">
    <source>
        <dbReference type="Proteomes" id="UP000023152"/>
    </source>
</evidence>
<accession>X6MSI2</accession>
<gene>
    <name evidence="1" type="ORF">RFI_20536</name>
</gene>
<dbReference type="AlphaFoldDB" id="X6MSI2"/>
<name>X6MSI2_RETFI</name>
<dbReference type="Gene3D" id="3.40.50.300">
    <property type="entry name" value="P-loop containing nucleotide triphosphate hydrolases"/>
    <property type="match status" value="1"/>
</dbReference>
<reference evidence="1 2" key="1">
    <citation type="journal article" date="2013" name="Curr. Biol.">
        <title>The Genome of the Foraminiferan Reticulomyxa filosa.</title>
        <authorList>
            <person name="Glockner G."/>
            <person name="Hulsmann N."/>
            <person name="Schleicher M."/>
            <person name="Noegel A.A."/>
            <person name="Eichinger L."/>
            <person name="Gallinger C."/>
            <person name="Pawlowski J."/>
            <person name="Sierra R."/>
            <person name="Euteneuer U."/>
            <person name="Pillet L."/>
            <person name="Moustafa A."/>
            <person name="Platzer M."/>
            <person name="Groth M."/>
            <person name="Szafranski K."/>
            <person name="Schliwa M."/>
        </authorList>
    </citation>
    <scope>NUCLEOTIDE SEQUENCE [LARGE SCALE GENOMIC DNA]</scope>
</reference>
<dbReference type="Proteomes" id="UP000023152">
    <property type="component" value="Unassembled WGS sequence"/>
</dbReference>